<dbReference type="FunCoup" id="A0A0D0AMR3">
    <property type="interactions" value="16"/>
</dbReference>
<dbReference type="STRING" id="930992.A0A0D0AMR3"/>
<evidence type="ECO:0000256" key="3">
    <source>
        <dbReference type="PROSITE-ProRule" id="PRU00221"/>
    </source>
</evidence>
<keyword evidence="2" id="KW-0677">Repeat</keyword>
<protein>
    <recommendedName>
        <fullName evidence="7">WD40 repeat-like protein</fullName>
    </recommendedName>
</protein>
<dbReference type="SMART" id="SM00320">
    <property type="entry name" value="WD40"/>
    <property type="match status" value="6"/>
</dbReference>
<keyword evidence="1 3" id="KW-0853">WD repeat</keyword>
<dbReference type="InterPro" id="IPR020472">
    <property type="entry name" value="WD40_PAC1"/>
</dbReference>
<dbReference type="InterPro" id="IPR019775">
    <property type="entry name" value="WD40_repeat_CS"/>
</dbReference>
<dbReference type="PROSITE" id="PS00678">
    <property type="entry name" value="WD_REPEATS_1"/>
    <property type="match status" value="1"/>
</dbReference>
<proteinExistence type="predicted"/>
<dbReference type="InterPro" id="IPR015943">
    <property type="entry name" value="WD40/YVTN_repeat-like_dom_sf"/>
</dbReference>
<dbReference type="Gene3D" id="2.130.10.10">
    <property type="entry name" value="YVTN repeat-like/Quinoprotein amine dehydrogenase"/>
    <property type="match status" value="3"/>
</dbReference>
<feature type="repeat" description="WD" evidence="3">
    <location>
        <begin position="253"/>
        <end position="294"/>
    </location>
</feature>
<evidence type="ECO:0000256" key="1">
    <source>
        <dbReference type="ARBA" id="ARBA00022574"/>
    </source>
</evidence>
<keyword evidence="6" id="KW-1185">Reference proteome</keyword>
<evidence type="ECO:0000256" key="4">
    <source>
        <dbReference type="SAM" id="MobiDB-lite"/>
    </source>
</evidence>
<dbReference type="PANTHER" id="PTHR19848">
    <property type="entry name" value="WD40 REPEAT PROTEIN"/>
    <property type="match status" value="1"/>
</dbReference>
<dbReference type="InterPro" id="IPR001680">
    <property type="entry name" value="WD40_rpt"/>
</dbReference>
<dbReference type="SUPFAM" id="SSF50978">
    <property type="entry name" value="WD40 repeat-like"/>
    <property type="match status" value="1"/>
</dbReference>
<reference evidence="6" key="2">
    <citation type="submission" date="2015-01" db="EMBL/GenBank/DDBJ databases">
        <title>Evolutionary Origins and Diversification of the Mycorrhizal Mutualists.</title>
        <authorList>
            <consortium name="DOE Joint Genome Institute"/>
            <consortium name="Mycorrhizal Genomics Consortium"/>
            <person name="Kohler A."/>
            <person name="Kuo A."/>
            <person name="Nagy L.G."/>
            <person name="Floudas D."/>
            <person name="Copeland A."/>
            <person name="Barry K.W."/>
            <person name="Cichocki N."/>
            <person name="Veneault-Fourrey C."/>
            <person name="LaButti K."/>
            <person name="Lindquist E.A."/>
            <person name="Lipzen A."/>
            <person name="Lundell T."/>
            <person name="Morin E."/>
            <person name="Murat C."/>
            <person name="Riley R."/>
            <person name="Ohm R."/>
            <person name="Sun H."/>
            <person name="Tunlid A."/>
            <person name="Henrissat B."/>
            <person name="Grigoriev I.V."/>
            <person name="Hibbett D.S."/>
            <person name="Martin F."/>
        </authorList>
    </citation>
    <scope>NUCLEOTIDE SEQUENCE [LARGE SCALE GENOMIC DNA]</scope>
    <source>
        <strain evidence="6">UH-Slu-Lm8-n1</strain>
    </source>
</reference>
<feature type="region of interest" description="Disordered" evidence="4">
    <location>
        <begin position="485"/>
        <end position="507"/>
    </location>
</feature>
<dbReference type="CDD" id="cd00200">
    <property type="entry name" value="WD40"/>
    <property type="match status" value="1"/>
</dbReference>
<accession>A0A0D0AMR3</accession>
<feature type="repeat" description="WD" evidence="3">
    <location>
        <begin position="21"/>
        <end position="62"/>
    </location>
</feature>
<evidence type="ECO:0000256" key="2">
    <source>
        <dbReference type="ARBA" id="ARBA00022737"/>
    </source>
</evidence>
<dbReference type="PROSITE" id="PS50082">
    <property type="entry name" value="WD_REPEATS_2"/>
    <property type="match status" value="3"/>
</dbReference>
<dbReference type="AlphaFoldDB" id="A0A0D0AMR3"/>
<dbReference type="EMBL" id="KN835220">
    <property type="protein sequence ID" value="KIK43121.1"/>
    <property type="molecule type" value="Genomic_DNA"/>
</dbReference>
<dbReference type="PRINTS" id="PR00320">
    <property type="entry name" value="GPROTEINBRPT"/>
</dbReference>
<evidence type="ECO:0000313" key="6">
    <source>
        <dbReference type="Proteomes" id="UP000054485"/>
    </source>
</evidence>
<dbReference type="PANTHER" id="PTHR19848:SF8">
    <property type="entry name" value="F-BOX AND WD REPEAT DOMAIN CONTAINING 7"/>
    <property type="match status" value="1"/>
</dbReference>
<dbReference type="Proteomes" id="UP000054485">
    <property type="component" value="Unassembled WGS sequence"/>
</dbReference>
<dbReference type="PROSITE" id="PS50294">
    <property type="entry name" value="WD_REPEATS_REGION"/>
    <property type="match status" value="3"/>
</dbReference>
<evidence type="ECO:0008006" key="7">
    <source>
        <dbReference type="Google" id="ProtNLM"/>
    </source>
</evidence>
<name>A0A0D0AMR3_9AGAM</name>
<evidence type="ECO:0000313" key="5">
    <source>
        <dbReference type="EMBL" id="KIK43121.1"/>
    </source>
</evidence>
<dbReference type="OrthoDB" id="2624652at2759"/>
<dbReference type="InParanoid" id="A0A0D0AMR3"/>
<dbReference type="InterPro" id="IPR036322">
    <property type="entry name" value="WD40_repeat_dom_sf"/>
</dbReference>
<dbReference type="Pfam" id="PF00400">
    <property type="entry name" value="WD40"/>
    <property type="match status" value="3"/>
</dbReference>
<organism evidence="5 6">
    <name type="scientific">Suillus luteus UH-Slu-Lm8-n1</name>
    <dbReference type="NCBI Taxonomy" id="930992"/>
    <lineage>
        <taxon>Eukaryota</taxon>
        <taxon>Fungi</taxon>
        <taxon>Dikarya</taxon>
        <taxon>Basidiomycota</taxon>
        <taxon>Agaricomycotina</taxon>
        <taxon>Agaricomycetes</taxon>
        <taxon>Agaricomycetidae</taxon>
        <taxon>Boletales</taxon>
        <taxon>Suillineae</taxon>
        <taxon>Suillaceae</taxon>
        <taxon>Suillus</taxon>
    </lineage>
</organism>
<sequence length="564" mass="62241">MASTSTKTAASKTILEPSITLKGHRDEVESISYFPDGQRIITGSGDKTVRQWDLMTGKEIEEVRGDCEGRVQAVAVSKNSRWVATGGGARGDWNMTNPEVRGCEVETGIVKTFKGHLNLITCIDISTDNTRLASGSWDKTARIWNMNTGKLVAGPFTSEDAVGAVRFSPDSKKLAVKSFWGRWLEVWDVQSQKLDVRVGEIDRSPDTYSSVFWTKNNQNIIAAFSFTKDVDVVGITTIYEFDASTLQTVGTPFQGHTQLVSGLALSFDDTLLASASFDHTIKLWAFESRQLLASFDVQRSFGLVLSPNSRQLAYTTHTDDNICVCDIPPGILAQARNIARQKANLDHLLHSRATRPPVEYRRPPISIVPRAPPTRDPQQPAFRRLGKLLHFSRANAVPVRHNQPRDPLDVSATAPLPSSLSAQAATQINQFEIGSPPPPSNGVVQSLRQHLPFLVPRHSHGPPVVEVAPGRKFTRLAAAKLPEYKKVDDTRHRSSPQGAMPQENNPADVDSLPDVHWFKAFLCYYSCLSHGRLRMPPRWRLERVDIPRQDGAASGGSDGAQSRS</sequence>
<gene>
    <name evidence="5" type="ORF">CY34DRAFT_804123</name>
</gene>
<dbReference type="HOGENOM" id="CLU_031226_0_0_1"/>
<feature type="repeat" description="WD" evidence="3">
    <location>
        <begin position="113"/>
        <end position="154"/>
    </location>
</feature>
<reference evidence="5 6" key="1">
    <citation type="submission" date="2014-04" db="EMBL/GenBank/DDBJ databases">
        <authorList>
            <consortium name="DOE Joint Genome Institute"/>
            <person name="Kuo A."/>
            <person name="Ruytinx J."/>
            <person name="Rineau F."/>
            <person name="Colpaert J."/>
            <person name="Kohler A."/>
            <person name="Nagy L.G."/>
            <person name="Floudas D."/>
            <person name="Copeland A."/>
            <person name="Barry K.W."/>
            <person name="Cichocki N."/>
            <person name="Veneault-Fourrey C."/>
            <person name="LaButti K."/>
            <person name="Lindquist E.A."/>
            <person name="Lipzen A."/>
            <person name="Lundell T."/>
            <person name="Morin E."/>
            <person name="Murat C."/>
            <person name="Sun H."/>
            <person name="Tunlid A."/>
            <person name="Henrissat B."/>
            <person name="Grigoriev I.V."/>
            <person name="Hibbett D.S."/>
            <person name="Martin F."/>
            <person name="Nordberg H.P."/>
            <person name="Cantor M.N."/>
            <person name="Hua S.X."/>
        </authorList>
    </citation>
    <scope>NUCLEOTIDE SEQUENCE [LARGE SCALE GENOMIC DNA]</scope>
    <source>
        <strain evidence="5 6">UH-Slu-Lm8-n1</strain>
    </source>
</reference>